<name>A0A6A6PNS3_9PEZI</name>
<dbReference type="InterPro" id="IPR006913">
    <property type="entry name" value="CENP-V/GFA"/>
</dbReference>
<dbReference type="PANTHER" id="PTHR33337">
    <property type="entry name" value="GFA DOMAIN-CONTAINING PROTEIN"/>
    <property type="match status" value="1"/>
</dbReference>
<evidence type="ECO:0000256" key="1">
    <source>
        <dbReference type="ARBA" id="ARBA00005495"/>
    </source>
</evidence>
<dbReference type="EMBL" id="MU001638">
    <property type="protein sequence ID" value="KAF2481083.1"/>
    <property type="molecule type" value="Genomic_DNA"/>
</dbReference>
<dbReference type="AlphaFoldDB" id="A0A6A6PNS3"/>
<dbReference type="PROSITE" id="PS51891">
    <property type="entry name" value="CENP_V_GFA"/>
    <property type="match status" value="1"/>
</dbReference>
<keyword evidence="2" id="KW-0479">Metal-binding</keyword>
<evidence type="ECO:0000259" key="5">
    <source>
        <dbReference type="PROSITE" id="PS51891"/>
    </source>
</evidence>
<dbReference type="GeneID" id="54476582"/>
<dbReference type="InterPro" id="IPR011057">
    <property type="entry name" value="Mss4-like_sf"/>
</dbReference>
<evidence type="ECO:0000313" key="6">
    <source>
        <dbReference type="EMBL" id="KAF2481083.1"/>
    </source>
</evidence>
<keyword evidence="7" id="KW-1185">Reference proteome</keyword>
<evidence type="ECO:0000256" key="2">
    <source>
        <dbReference type="ARBA" id="ARBA00022723"/>
    </source>
</evidence>
<keyword evidence="3" id="KW-0862">Zinc</keyword>
<organism evidence="6 7">
    <name type="scientific">Neohortaea acidophila</name>
    <dbReference type="NCBI Taxonomy" id="245834"/>
    <lineage>
        <taxon>Eukaryota</taxon>
        <taxon>Fungi</taxon>
        <taxon>Dikarya</taxon>
        <taxon>Ascomycota</taxon>
        <taxon>Pezizomycotina</taxon>
        <taxon>Dothideomycetes</taxon>
        <taxon>Dothideomycetidae</taxon>
        <taxon>Mycosphaerellales</taxon>
        <taxon>Teratosphaeriaceae</taxon>
        <taxon>Neohortaea</taxon>
    </lineage>
</organism>
<dbReference type="SUPFAM" id="SSF51316">
    <property type="entry name" value="Mss4-like"/>
    <property type="match status" value="1"/>
</dbReference>
<dbReference type="PANTHER" id="PTHR33337:SF40">
    <property type="entry name" value="CENP-V_GFA DOMAIN-CONTAINING PROTEIN-RELATED"/>
    <property type="match status" value="1"/>
</dbReference>
<evidence type="ECO:0000256" key="3">
    <source>
        <dbReference type="ARBA" id="ARBA00022833"/>
    </source>
</evidence>
<dbReference type="Gene3D" id="3.90.1590.10">
    <property type="entry name" value="glutathione-dependent formaldehyde- activating enzyme (gfa)"/>
    <property type="match status" value="1"/>
</dbReference>
<dbReference type="GO" id="GO:0046872">
    <property type="term" value="F:metal ion binding"/>
    <property type="evidence" value="ECO:0007669"/>
    <property type="project" value="UniProtKB-KW"/>
</dbReference>
<accession>A0A6A6PNS3</accession>
<dbReference type="RefSeq" id="XP_033587653.1">
    <property type="nucleotide sequence ID" value="XM_033735580.1"/>
</dbReference>
<dbReference type="GO" id="GO:0016846">
    <property type="term" value="F:carbon-sulfur lyase activity"/>
    <property type="evidence" value="ECO:0007669"/>
    <property type="project" value="InterPro"/>
</dbReference>
<proteinExistence type="inferred from homology"/>
<dbReference type="Pfam" id="PF04828">
    <property type="entry name" value="GFA"/>
    <property type="match status" value="1"/>
</dbReference>
<gene>
    <name evidence="6" type="ORF">BDY17DRAFT_311871</name>
</gene>
<sequence>MSTKKPSPPPTTLTATCNCAAIQLSVTGIDKGSVLCHCSNCRRASGSAFAYNHRFLPGELTFAKGEEAIRQYVDTNTKSGNPLERHFCGTCGCPMFMKNPQFKGLIVLHGGSLEDHRVQPRQELFIEDKRPWVGEVTSKKAKL</sequence>
<comment type="similarity">
    <text evidence="1">Belongs to the Gfa family.</text>
</comment>
<feature type="domain" description="CENP-V/GFA" evidence="5">
    <location>
        <begin position="13"/>
        <end position="133"/>
    </location>
</feature>
<protein>
    <submittedName>
        <fullName evidence="6">Mss4-like protein</fullName>
    </submittedName>
</protein>
<evidence type="ECO:0000256" key="4">
    <source>
        <dbReference type="ARBA" id="ARBA00023239"/>
    </source>
</evidence>
<dbReference type="OrthoDB" id="406544at2759"/>
<keyword evidence="4" id="KW-0456">Lyase</keyword>
<evidence type="ECO:0000313" key="7">
    <source>
        <dbReference type="Proteomes" id="UP000799767"/>
    </source>
</evidence>
<reference evidence="6" key="1">
    <citation type="journal article" date="2020" name="Stud. Mycol.">
        <title>101 Dothideomycetes genomes: a test case for predicting lifestyles and emergence of pathogens.</title>
        <authorList>
            <person name="Haridas S."/>
            <person name="Albert R."/>
            <person name="Binder M."/>
            <person name="Bloem J."/>
            <person name="Labutti K."/>
            <person name="Salamov A."/>
            <person name="Andreopoulos B."/>
            <person name="Baker S."/>
            <person name="Barry K."/>
            <person name="Bills G."/>
            <person name="Bluhm B."/>
            <person name="Cannon C."/>
            <person name="Castanera R."/>
            <person name="Culley D."/>
            <person name="Daum C."/>
            <person name="Ezra D."/>
            <person name="Gonzalez J."/>
            <person name="Henrissat B."/>
            <person name="Kuo A."/>
            <person name="Liang C."/>
            <person name="Lipzen A."/>
            <person name="Lutzoni F."/>
            <person name="Magnuson J."/>
            <person name="Mondo S."/>
            <person name="Nolan M."/>
            <person name="Ohm R."/>
            <person name="Pangilinan J."/>
            <person name="Park H.-J."/>
            <person name="Ramirez L."/>
            <person name="Alfaro M."/>
            <person name="Sun H."/>
            <person name="Tritt A."/>
            <person name="Yoshinaga Y."/>
            <person name="Zwiers L.-H."/>
            <person name="Turgeon B."/>
            <person name="Goodwin S."/>
            <person name="Spatafora J."/>
            <person name="Crous P."/>
            <person name="Grigoriev I."/>
        </authorList>
    </citation>
    <scope>NUCLEOTIDE SEQUENCE</scope>
    <source>
        <strain evidence="6">CBS 113389</strain>
    </source>
</reference>
<dbReference type="Proteomes" id="UP000799767">
    <property type="component" value="Unassembled WGS sequence"/>
</dbReference>